<evidence type="ECO:0000256" key="4">
    <source>
        <dbReference type="ARBA" id="ARBA00012984"/>
    </source>
</evidence>
<evidence type="ECO:0000256" key="1">
    <source>
        <dbReference type="ARBA" id="ARBA00001946"/>
    </source>
</evidence>
<organism evidence="12 14">
    <name type="scientific">Staphylococcus succinus</name>
    <dbReference type="NCBI Taxonomy" id="61015"/>
    <lineage>
        <taxon>Bacteria</taxon>
        <taxon>Bacillati</taxon>
        <taxon>Bacillota</taxon>
        <taxon>Bacilli</taxon>
        <taxon>Bacillales</taxon>
        <taxon>Staphylococcaceae</taxon>
        <taxon>Staphylococcus</taxon>
    </lineage>
</organism>
<dbReference type="RefSeq" id="WP_046836941.1">
    <property type="nucleotide sequence ID" value="NZ_CP018199.1"/>
</dbReference>
<comment type="cofactor">
    <cofactor evidence="1">
        <name>Mg(2+)</name>
        <dbReference type="ChEBI" id="CHEBI:18420"/>
    </cofactor>
</comment>
<evidence type="ECO:0000313" key="12">
    <source>
        <dbReference type="EMBL" id="PTI76686.1"/>
    </source>
</evidence>
<evidence type="ECO:0000256" key="8">
    <source>
        <dbReference type="ARBA" id="ARBA00022840"/>
    </source>
</evidence>
<comment type="catalytic activity">
    <reaction evidence="10">
        <text>heptanedioate + ATP + CoA = 6-carboxyhexanoyl-CoA + AMP + diphosphate</text>
        <dbReference type="Rhea" id="RHEA:14781"/>
        <dbReference type="ChEBI" id="CHEBI:30616"/>
        <dbReference type="ChEBI" id="CHEBI:33019"/>
        <dbReference type="ChEBI" id="CHEBI:36165"/>
        <dbReference type="ChEBI" id="CHEBI:57287"/>
        <dbReference type="ChEBI" id="CHEBI:57360"/>
        <dbReference type="ChEBI" id="CHEBI:456215"/>
        <dbReference type="EC" id="6.2.1.14"/>
    </reaction>
</comment>
<comment type="subunit">
    <text evidence="3">Homodimer.</text>
</comment>
<dbReference type="AlphaFoldDB" id="A0A9Q6HQL9"/>
<evidence type="ECO:0000256" key="6">
    <source>
        <dbReference type="ARBA" id="ARBA00022741"/>
    </source>
</evidence>
<dbReference type="Proteomes" id="UP000240859">
    <property type="component" value="Unassembled WGS sequence"/>
</dbReference>
<keyword evidence="8" id="KW-0067">ATP-binding</keyword>
<reference evidence="12" key="2">
    <citation type="submission" date="2018-03" db="EMBL/GenBank/DDBJ databases">
        <authorList>
            <person name="Naushad S."/>
        </authorList>
    </citation>
    <scope>NUCLEOTIDE SEQUENCE</scope>
    <source>
        <strain evidence="11">SNUC 1084</strain>
        <strain evidence="12">SNUC 1231</strain>
    </source>
</reference>
<gene>
    <name evidence="11" type="ORF">BU057_13310</name>
    <name evidence="12" type="ORF">BU058_03460</name>
</gene>
<evidence type="ECO:0000313" key="14">
    <source>
        <dbReference type="Proteomes" id="UP000241960"/>
    </source>
</evidence>
<sequence length="226" mass="25519">MYSIKMRASYQQNHISGGETMCEAENIAATIQRFFEKGFYHENGEVDFLNLKIEKITQPLTHLHSLVRHNEVKTNLEDIVAQSNVSSLALKKGLSYIFNDVLYTGAIILSAQSGKRLDTTGQRGVRVTNFSFPSIHSSELSERIKDAISIATCTTHFKGVYGELCVSDDVHYTTGYYATKQLGYHRIFNIKEAGTRHGGRIIFVDDNLNMSDYIHFLECTPKRILA</sequence>
<comment type="caution">
    <text evidence="12">The sequence shown here is derived from an EMBL/GenBank/DDBJ whole genome shotgun (WGS) entry which is preliminary data.</text>
</comment>
<dbReference type="GO" id="GO:0042410">
    <property type="term" value="F:6-carboxyhexanoate-CoA ligase activity"/>
    <property type="evidence" value="ECO:0007669"/>
    <property type="project" value="UniProtKB-EC"/>
</dbReference>
<dbReference type="GO" id="GO:0009102">
    <property type="term" value="P:biotin biosynthetic process"/>
    <property type="evidence" value="ECO:0007669"/>
    <property type="project" value="UniProtKB-KW"/>
</dbReference>
<dbReference type="GO" id="GO:0005524">
    <property type="term" value="F:ATP binding"/>
    <property type="evidence" value="ECO:0007669"/>
    <property type="project" value="UniProtKB-KW"/>
</dbReference>
<keyword evidence="9" id="KW-0460">Magnesium</keyword>
<dbReference type="EMBL" id="PZFR01000174">
    <property type="protein sequence ID" value="PTI64521.1"/>
    <property type="molecule type" value="Genomic_DNA"/>
</dbReference>
<keyword evidence="13" id="KW-1185">Reference proteome</keyword>
<reference evidence="13 14" key="1">
    <citation type="journal article" date="2016" name="Front. Microbiol.">
        <title>Comprehensive Phylogenetic Analysis of Bovine Non-aureus Staphylococci Species Based on Whole-Genome Sequencing.</title>
        <authorList>
            <person name="Naushad S."/>
            <person name="Barkema H.W."/>
            <person name="Luby C."/>
            <person name="Condas L.A."/>
            <person name="Nobrega D.B."/>
            <person name="Carson D.A."/>
            <person name="De Buck J."/>
        </authorList>
    </citation>
    <scope>NUCLEOTIDE SEQUENCE [LARGE SCALE GENOMIC DNA]</scope>
    <source>
        <strain evidence="11 13">SNUC 1084</strain>
        <strain evidence="12 14">SNUC 1231</strain>
    </source>
</reference>
<evidence type="ECO:0000256" key="2">
    <source>
        <dbReference type="ARBA" id="ARBA00005075"/>
    </source>
</evidence>
<dbReference type="EC" id="6.2.1.14" evidence="4"/>
<evidence type="ECO:0000313" key="13">
    <source>
        <dbReference type="Proteomes" id="UP000240859"/>
    </source>
</evidence>
<evidence type="ECO:0000256" key="7">
    <source>
        <dbReference type="ARBA" id="ARBA00022756"/>
    </source>
</evidence>
<keyword evidence="5 12" id="KW-0436">Ligase</keyword>
<protein>
    <recommendedName>
        <fullName evidence="4">6-carboxyhexanoate--CoA ligase</fullName>
        <ecNumber evidence="4">6.2.1.14</ecNumber>
    </recommendedName>
</protein>
<dbReference type="GeneID" id="93721619"/>
<evidence type="ECO:0000256" key="5">
    <source>
        <dbReference type="ARBA" id="ARBA00022598"/>
    </source>
</evidence>
<comment type="pathway">
    <text evidence="2">Metabolic intermediate metabolism; pimeloyl-CoA biosynthesis; pimeloyl-CoA from pimelate: step 1/1.</text>
</comment>
<dbReference type="Pfam" id="PF03744">
    <property type="entry name" value="BioW"/>
    <property type="match status" value="1"/>
</dbReference>
<dbReference type="Proteomes" id="UP000241960">
    <property type="component" value="Unassembled WGS sequence"/>
</dbReference>
<dbReference type="NCBIfam" id="NF002360">
    <property type="entry name" value="PRK01322.1"/>
    <property type="match status" value="1"/>
</dbReference>
<evidence type="ECO:0000313" key="11">
    <source>
        <dbReference type="EMBL" id="PTI64521.1"/>
    </source>
</evidence>
<evidence type="ECO:0000256" key="9">
    <source>
        <dbReference type="ARBA" id="ARBA00022842"/>
    </source>
</evidence>
<proteinExistence type="predicted"/>
<accession>A0A9Q6HQL9</accession>
<keyword evidence="6" id="KW-0547">Nucleotide-binding</keyword>
<evidence type="ECO:0000256" key="3">
    <source>
        <dbReference type="ARBA" id="ARBA00011738"/>
    </source>
</evidence>
<evidence type="ECO:0000256" key="10">
    <source>
        <dbReference type="ARBA" id="ARBA00049553"/>
    </source>
</evidence>
<name>A0A9Q6HQL9_9STAP</name>
<keyword evidence="7" id="KW-0093">Biotin biosynthesis</keyword>
<dbReference type="EMBL" id="PZFQ01000008">
    <property type="protein sequence ID" value="PTI76686.1"/>
    <property type="molecule type" value="Genomic_DNA"/>
</dbReference>
<dbReference type="InterPro" id="IPR005499">
    <property type="entry name" value="BioW"/>
</dbReference>